<dbReference type="EMBL" id="SLVU01000008">
    <property type="protein sequence ID" value="TCN30167.1"/>
    <property type="molecule type" value="Genomic_DNA"/>
</dbReference>
<evidence type="ECO:0000313" key="1">
    <source>
        <dbReference type="EMBL" id="TCN30167.1"/>
    </source>
</evidence>
<proteinExistence type="predicted"/>
<name>A0A4R2BR56_9HYPH</name>
<accession>A0A4R2BR56</accession>
<dbReference type="RefSeq" id="WP_132075551.1">
    <property type="nucleotide sequence ID" value="NZ_SLVU01000008.1"/>
</dbReference>
<sequence>MADNNEPSAELEELKTGLAPWRQGDFTISTGEFPVAFLNENNVIEAGWDTVQGLVVVSQTCDIVNAVDLDDVVVVAPIVEVTDGLLEAIKFGTTTVGAVIENAILPTDVADLRYLATIRKSSLVKMERKEGFNSERTRDVFVNALERRYGRFAFPDALSDGPVITIRNRAKSLRKKNSPKANVYKSLRSIRLAADPDFDTPGAKIQFLLVLNDLPHVFAESKDIIVELESQEQADRFNWPATFEKHSPLFRVVTMDSLSAREWDNSRHVDLDFISWRNEA</sequence>
<evidence type="ECO:0000313" key="2">
    <source>
        <dbReference type="Proteomes" id="UP000295043"/>
    </source>
</evidence>
<dbReference type="AlphaFoldDB" id="A0A4R2BR56"/>
<organism evidence="1 2">
    <name type="scientific">Sinorhizobium americanum</name>
    <dbReference type="NCBI Taxonomy" id="194963"/>
    <lineage>
        <taxon>Bacteria</taxon>
        <taxon>Pseudomonadati</taxon>
        <taxon>Pseudomonadota</taxon>
        <taxon>Alphaproteobacteria</taxon>
        <taxon>Hyphomicrobiales</taxon>
        <taxon>Rhizobiaceae</taxon>
        <taxon>Sinorhizobium/Ensifer group</taxon>
        <taxon>Sinorhizobium</taxon>
    </lineage>
</organism>
<reference evidence="1 2" key="1">
    <citation type="submission" date="2019-03" db="EMBL/GenBank/DDBJ databases">
        <title>Genomic Encyclopedia of Type Strains, Phase IV (KMG-V): Genome sequencing to study the core and pangenomes of soil and plant-associated prokaryotes.</title>
        <authorList>
            <person name="Whitman W."/>
        </authorList>
    </citation>
    <scope>NUCLEOTIDE SEQUENCE [LARGE SCALE GENOMIC DNA]</scope>
    <source>
        <strain evidence="1 2">23C40</strain>
    </source>
</reference>
<comment type="caution">
    <text evidence="1">The sequence shown here is derived from an EMBL/GenBank/DDBJ whole genome shotgun (WGS) entry which is preliminary data.</text>
</comment>
<gene>
    <name evidence="1" type="ORF">EV184_10838</name>
</gene>
<protein>
    <submittedName>
        <fullName evidence="1">Uncharacterized protein</fullName>
    </submittedName>
</protein>
<dbReference type="Proteomes" id="UP000295043">
    <property type="component" value="Unassembled WGS sequence"/>
</dbReference>